<gene>
    <name evidence="2" type="ORF">TSOC_001811</name>
</gene>
<organism evidence="2 3">
    <name type="scientific">Tetrabaena socialis</name>
    <dbReference type="NCBI Taxonomy" id="47790"/>
    <lineage>
        <taxon>Eukaryota</taxon>
        <taxon>Viridiplantae</taxon>
        <taxon>Chlorophyta</taxon>
        <taxon>core chlorophytes</taxon>
        <taxon>Chlorophyceae</taxon>
        <taxon>CS clade</taxon>
        <taxon>Chlamydomonadales</taxon>
        <taxon>Tetrabaenaceae</taxon>
        <taxon>Tetrabaena</taxon>
    </lineage>
</organism>
<evidence type="ECO:0000256" key="1">
    <source>
        <dbReference type="SAM" id="Phobius"/>
    </source>
</evidence>
<sequence length="169" mass="18141">MGRGWTVATAIVAVIAFAPWAVYVAGLGKLTQAIVDHKYSQAWKQTIIMLEWYTVSAQFLNLVLILIACIARKLSRTHSAFIMFLAVNTGLIILRATERIWQITAIHDGVIPAAALGVVVVGDPLTYLRAEAAGQVATATCNFILAILIGMAGTVQGDSYYRGQAAHVA</sequence>
<reference evidence="2 3" key="1">
    <citation type="journal article" date="2017" name="Mol. Biol. Evol.">
        <title>The 4-celled Tetrabaena socialis nuclear genome reveals the essential components for genetic control of cell number at the origin of multicellularity in the volvocine lineage.</title>
        <authorList>
            <person name="Featherston J."/>
            <person name="Arakaki Y."/>
            <person name="Hanschen E.R."/>
            <person name="Ferris P.J."/>
            <person name="Michod R.E."/>
            <person name="Olson B.J.S.C."/>
            <person name="Nozaki H."/>
            <person name="Durand P.M."/>
        </authorList>
    </citation>
    <scope>NUCLEOTIDE SEQUENCE [LARGE SCALE GENOMIC DNA]</scope>
    <source>
        <strain evidence="2 3">NIES-571</strain>
    </source>
</reference>
<evidence type="ECO:0000313" key="2">
    <source>
        <dbReference type="EMBL" id="PNH11418.1"/>
    </source>
</evidence>
<feature type="transmembrane region" description="Helical" evidence="1">
    <location>
        <begin position="47"/>
        <end position="68"/>
    </location>
</feature>
<proteinExistence type="predicted"/>
<comment type="caution">
    <text evidence="2">The sequence shown here is derived from an EMBL/GenBank/DDBJ whole genome shotgun (WGS) entry which is preliminary data.</text>
</comment>
<feature type="transmembrane region" description="Helical" evidence="1">
    <location>
        <begin position="136"/>
        <end position="155"/>
    </location>
</feature>
<feature type="transmembrane region" description="Helical" evidence="1">
    <location>
        <begin position="80"/>
        <end position="97"/>
    </location>
</feature>
<evidence type="ECO:0000313" key="3">
    <source>
        <dbReference type="Proteomes" id="UP000236333"/>
    </source>
</evidence>
<feature type="transmembrane region" description="Helical" evidence="1">
    <location>
        <begin position="6"/>
        <end position="26"/>
    </location>
</feature>
<protein>
    <submittedName>
        <fullName evidence="2">Uncharacterized protein</fullName>
    </submittedName>
</protein>
<dbReference type="Proteomes" id="UP000236333">
    <property type="component" value="Unassembled WGS sequence"/>
</dbReference>
<keyword evidence="1" id="KW-0472">Membrane</keyword>
<keyword evidence="1" id="KW-1133">Transmembrane helix</keyword>
<accession>A0A2J8AFX4</accession>
<keyword evidence="3" id="KW-1185">Reference proteome</keyword>
<dbReference type="EMBL" id="PGGS01000030">
    <property type="protein sequence ID" value="PNH11418.1"/>
    <property type="molecule type" value="Genomic_DNA"/>
</dbReference>
<dbReference type="OrthoDB" id="537643at2759"/>
<keyword evidence="1" id="KW-0812">Transmembrane</keyword>
<name>A0A2J8AFX4_9CHLO</name>
<dbReference type="AlphaFoldDB" id="A0A2J8AFX4"/>
<feature type="transmembrane region" description="Helical" evidence="1">
    <location>
        <begin position="109"/>
        <end position="130"/>
    </location>
</feature>